<sequence length="406" mass="46624">MTIKRSTNFVDVIENTIGRPLLKKELIKNPLGFTELESLSEALNDFNKEYKLPIKKETDLRPSISPRLKITDNLGFNYVSRIHDFSQYEGVFTGELKKYLLYCHGLVIEDPLVYLLDYFRPGCTNSPYALARLPVINSLLLEYSEISDLIKSEIIFPVSESRYCENEVPYPDDDLLKEISKRLIFKINDLPQLVGFVFREQFRKQIFGNNIDSFYPGLEYVSVLKEIMKIRQEKFTSDEIIAPFGVSVIGSVSLLNLERISIEDICYMRKQEELFSEWRGFLNSTFKRLYDDSYNYTNLESEFLIGSKNEFLKLEKRMNSKLSKAFSNYSLMNTGRDISIGAVSGALSGMVTGDLKTTFFMTLFTGMLSGGVQPGVEAVIDLVKNKSRRKENKVIRNHFLALDLPS</sequence>
<dbReference type="RefSeq" id="WP_181829240.1">
    <property type="nucleotide sequence ID" value="NZ_CP090589.1"/>
</dbReference>
<reference evidence="1 2" key="1">
    <citation type="submission" date="2020-07" db="EMBL/GenBank/DDBJ databases">
        <title>Characterization of Pectobacterium aroidearum strains causing soft rot on Amorphophallus konjac.</title>
        <authorList>
            <person name="Xie H."/>
        </authorList>
    </citation>
    <scope>NUCLEOTIDE SEQUENCE [LARGE SCALE GENOMIC DNA]</scope>
    <source>
        <strain evidence="1 2">MY10</strain>
    </source>
</reference>
<dbReference type="EMBL" id="JACERK010000003">
    <property type="protein sequence ID" value="MBA5232150.1"/>
    <property type="molecule type" value="Genomic_DNA"/>
</dbReference>
<evidence type="ECO:0000313" key="1">
    <source>
        <dbReference type="EMBL" id="MBA5232150.1"/>
    </source>
</evidence>
<accession>A0ABR5ZC98</accession>
<protein>
    <submittedName>
        <fullName evidence="1">Uncharacterized protein</fullName>
    </submittedName>
</protein>
<keyword evidence="2" id="KW-1185">Reference proteome</keyword>
<proteinExistence type="predicted"/>
<dbReference type="Proteomes" id="UP000530038">
    <property type="component" value="Unassembled WGS sequence"/>
</dbReference>
<evidence type="ECO:0000313" key="2">
    <source>
        <dbReference type="Proteomes" id="UP000530038"/>
    </source>
</evidence>
<name>A0ABR5ZC98_9GAMM</name>
<comment type="caution">
    <text evidence="1">The sequence shown here is derived from an EMBL/GenBank/DDBJ whole genome shotgun (WGS) entry which is preliminary data.</text>
</comment>
<gene>
    <name evidence="1" type="ORF">H2Y56_08480</name>
</gene>
<organism evidence="1 2">
    <name type="scientific">Pectobacterium aroidearum</name>
    <dbReference type="NCBI Taxonomy" id="1201031"/>
    <lineage>
        <taxon>Bacteria</taxon>
        <taxon>Pseudomonadati</taxon>
        <taxon>Pseudomonadota</taxon>
        <taxon>Gammaproteobacteria</taxon>
        <taxon>Enterobacterales</taxon>
        <taxon>Pectobacteriaceae</taxon>
        <taxon>Pectobacterium</taxon>
    </lineage>
</organism>